<organism evidence="10">
    <name type="scientific">Kitasatospora sp. CMC57</name>
    <dbReference type="NCBI Taxonomy" id="3231513"/>
    <lineage>
        <taxon>Bacteria</taxon>
        <taxon>Bacillati</taxon>
        <taxon>Actinomycetota</taxon>
        <taxon>Actinomycetes</taxon>
        <taxon>Kitasatosporales</taxon>
        <taxon>Streptomycetaceae</taxon>
        <taxon>Kitasatospora</taxon>
    </lineage>
</organism>
<accession>A0AB33JQU3</accession>
<evidence type="ECO:0000256" key="9">
    <source>
        <dbReference type="SAM" id="MobiDB-lite"/>
    </source>
</evidence>
<sequence length="388" mass="41870">MGPPPQTSPAPGQTGAQASRPRLTRAEWRRLAGMGAFILGLHLIGWITLVAAVAPQHHTIGNQSFGIGIGVTAYALGMRHAFDADHIAAIDNTTRKLMDQHQRPLSVGFWFSLGHSSIVFALALLLSLGVKTLAGPLRDDDSSLHQATGLIGTLVSGSFLYLIAALNLVVLVGIWKVRRRMREGHLDEQALEEQLAKRGLMNRVLGRATRAIRKPWHMYPLGLLFGLGFDTATEIALLVLAGTGAASGLPWYAILCLPVLFAAGMCLLDTIDGSFMNFAYGWAFSNPVRKIYYNLTVTSLSVAVALVIGTVELLALLADKLRLRGAFWEWVAALDLNIVGFAIVGLFIAVWLVALAVWRLARIEDRWAPKVPAQAAGPAAPHVLTGEV</sequence>
<proteinExistence type="inferred from homology"/>
<evidence type="ECO:0000256" key="2">
    <source>
        <dbReference type="ARBA" id="ARBA00010892"/>
    </source>
</evidence>
<dbReference type="InterPro" id="IPR004688">
    <property type="entry name" value="Ni/Co_transpt"/>
</dbReference>
<dbReference type="GO" id="GO:0012505">
    <property type="term" value="C:endomembrane system"/>
    <property type="evidence" value="ECO:0007669"/>
    <property type="project" value="UniProtKB-SubCell"/>
</dbReference>
<evidence type="ECO:0000256" key="8">
    <source>
        <dbReference type="RuleBase" id="RU362101"/>
    </source>
</evidence>
<dbReference type="NCBIfam" id="TIGR00802">
    <property type="entry name" value="nico"/>
    <property type="match status" value="1"/>
</dbReference>
<protein>
    <recommendedName>
        <fullName evidence="8">Nickel/cobalt efflux system</fullName>
    </recommendedName>
</protein>
<dbReference type="EMBL" id="AP035881">
    <property type="protein sequence ID" value="BFP45032.1"/>
    <property type="molecule type" value="Genomic_DNA"/>
</dbReference>
<dbReference type="GO" id="GO:0005886">
    <property type="term" value="C:plasma membrane"/>
    <property type="evidence" value="ECO:0007669"/>
    <property type="project" value="UniProtKB-SubCell"/>
</dbReference>
<dbReference type="GO" id="GO:0015099">
    <property type="term" value="F:nickel cation transmembrane transporter activity"/>
    <property type="evidence" value="ECO:0007669"/>
    <property type="project" value="UniProtKB-UniRule"/>
</dbReference>
<feature type="transmembrane region" description="Helical" evidence="8">
    <location>
        <begin position="292"/>
        <end position="318"/>
    </location>
</feature>
<evidence type="ECO:0000256" key="7">
    <source>
        <dbReference type="ARBA" id="ARBA00023136"/>
    </source>
</evidence>
<feature type="transmembrane region" description="Helical" evidence="8">
    <location>
        <begin position="31"/>
        <end position="54"/>
    </location>
</feature>
<feature type="transmembrane region" description="Helical" evidence="8">
    <location>
        <begin position="338"/>
        <end position="361"/>
    </location>
</feature>
<evidence type="ECO:0000256" key="3">
    <source>
        <dbReference type="ARBA" id="ARBA00022448"/>
    </source>
</evidence>
<keyword evidence="7 8" id="KW-0472">Membrane</keyword>
<feature type="transmembrane region" description="Helical" evidence="8">
    <location>
        <begin position="249"/>
        <end position="271"/>
    </location>
</feature>
<feature type="transmembrane region" description="Helical" evidence="8">
    <location>
        <begin position="219"/>
        <end position="243"/>
    </location>
</feature>
<comment type="subcellular location">
    <subcellularLocation>
        <location evidence="8">Cell membrane</location>
        <topology evidence="8">Multi-pass membrane protein</topology>
    </subcellularLocation>
    <subcellularLocation>
        <location evidence="1">Endomembrane system</location>
        <topology evidence="1">Multi-pass membrane protein</topology>
    </subcellularLocation>
</comment>
<feature type="transmembrane region" description="Helical" evidence="8">
    <location>
        <begin position="105"/>
        <end position="130"/>
    </location>
</feature>
<gene>
    <name evidence="10" type="ORF">KCMC57_14000</name>
</gene>
<reference evidence="10" key="1">
    <citation type="submission" date="2024-07" db="EMBL/GenBank/DDBJ databases">
        <title>Complete genome sequences of cellulolytic bacteria, Kitasatospora sp. CMC57 and Streptomyces sp. CMC78, isolated from Japanese agricultural soil.</title>
        <authorList>
            <person name="Hashimoto T."/>
            <person name="Ito M."/>
            <person name="Iwamoto M."/>
            <person name="Fukahori D."/>
            <person name="Shoda T."/>
            <person name="Sakoda M."/>
            <person name="Morohoshi T."/>
            <person name="Mitsuboshi M."/>
            <person name="Nishizawa T."/>
        </authorList>
    </citation>
    <scope>NUCLEOTIDE SEQUENCE</scope>
    <source>
        <strain evidence="10">CMC57</strain>
    </source>
</reference>
<dbReference type="RefSeq" id="WP_407987584.1">
    <property type="nucleotide sequence ID" value="NZ_AP035881.2"/>
</dbReference>
<comment type="similarity">
    <text evidence="2 8">Belongs to the NiCoT transporter (TC 2.A.52) family.</text>
</comment>
<evidence type="ECO:0000256" key="5">
    <source>
        <dbReference type="ARBA" id="ARBA00022692"/>
    </source>
</evidence>
<evidence type="ECO:0000256" key="4">
    <source>
        <dbReference type="ARBA" id="ARBA00022596"/>
    </source>
</evidence>
<feature type="region of interest" description="Disordered" evidence="9">
    <location>
        <begin position="1"/>
        <end position="21"/>
    </location>
</feature>
<keyword evidence="5 8" id="KW-0812">Transmembrane</keyword>
<evidence type="ECO:0000313" key="10">
    <source>
        <dbReference type="EMBL" id="BFP45032.1"/>
    </source>
</evidence>
<dbReference type="InterPro" id="IPR011541">
    <property type="entry name" value="Ni/Co_transpt_high_affinity"/>
</dbReference>
<evidence type="ECO:0000256" key="6">
    <source>
        <dbReference type="ARBA" id="ARBA00022989"/>
    </source>
</evidence>
<keyword evidence="6 8" id="KW-1133">Transmembrane helix</keyword>
<dbReference type="PANTHER" id="PTHR31611:SF0">
    <property type="entry name" value="HIGH-AFFINITY NICKEL TRANSPORT PROTEIN NIC1"/>
    <property type="match status" value="1"/>
</dbReference>
<feature type="transmembrane region" description="Helical" evidence="8">
    <location>
        <begin position="150"/>
        <end position="175"/>
    </location>
</feature>
<dbReference type="PANTHER" id="PTHR31611">
    <property type="entry name" value="HIGH-AFFINITY NICKEL TRANSPORT PROTEIN NIC1"/>
    <property type="match status" value="1"/>
</dbReference>
<keyword evidence="4" id="KW-0533">Nickel</keyword>
<dbReference type="AlphaFoldDB" id="A0AB33JQU3"/>
<keyword evidence="3 8" id="KW-0813">Transport</keyword>
<evidence type="ECO:0000256" key="1">
    <source>
        <dbReference type="ARBA" id="ARBA00004127"/>
    </source>
</evidence>
<name>A0AB33JQU3_9ACTN</name>
<dbReference type="Pfam" id="PF03824">
    <property type="entry name" value="NicO"/>
    <property type="match status" value="1"/>
</dbReference>